<organism evidence="14">
    <name type="scientific">Mucor ambiguus</name>
    <dbReference type="NCBI Taxonomy" id="91626"/>
    <lineage>
        <taxon>Eukaryota</taxon>
        <taxon>Fungi</taxon>
        <taxon>Fungi incertae sedis</taxon>
        <taxon>Mucoromycota</taxon>
        <taxon>Mucoromycotina</taxon>
        <taxon>Mucoromycetes</taxon>
        <taxon>Mucorales</taxon>
        <taxon>Mucorineae</taxon>
        <taxon>Mucoraceae</taxon>
        <taxon>Mucor</taxon>
    </lineage>
</organism>
<keyword evidence="9" id="KW-0961">Cell wall biogenesis/degradation</keyword>
<keyword evidence="3" id="KW-1003">Cell membrane</keyword>
<feature type="region of interest" description="Disordered" evidence="11">
    <location>
        <begin position="1"/>
        <end position="36"/>
    </location>
</feature>
<reference evidence="14" key="1">
    <citation type="submission" date="2014-09" db="EMBL/GenBank/DDBJ databases">
        <title>Draft genome sequence of an oleaginous Mucoromycotina fungus Mucor ambiguus NBRC6742.</title>
        <authorList>
            <person name="Takeda I."/>
            <person name="Yamane N."/>
            <person name="Morita T."/>
            <person name="Tamano K."/>
            <person name="Machida M."/>
            <person name="Baker S."/>
            <person name="Koike H."/>
        </authorList>
    </citation>
    <scope>NUCLEOTIDE SEQUENCE</scope>
    <source>
        <strain evidence="14">NBRC 6742</strain>
    </source>
</reference>
<evidence type="ECO:0000256" key="6">
    <source>
        <dbReference type="ARBA" id="ARBA00022692"/>
    </source>
</evidence>
<evidence type="ECO:0000256" key="12">
    <source>
        <dbReference type="SAM" id="Phobius"/>
    </source>
</evidence>
<feature type="compositionally biased region" description="Polar residues" evidence="11">
    <location>
        <begin position="91"/>
        <end position="101"/>
    </location>
</feature>
<evidence type="ECO:0000256" key="9">
    <source>
        <dbReference type="ARBA" id="ARBA00023316"/>
    </source>
</evidence>
<dbReference type="EMBL" id="DF836488">
    <property type="protein sequence ID" value="GAN08329.1"/>
    <property type="molecule type" value="Genomic_DNA"/>
</dbReference>
<feature type="compositionally biased region" description="Acidic residues" evidence="11">
    <location>
        <begin position="1199"/>
        <end position="1209"/>
    </location>
</feature>
<dbReference type="GO" id="GO:0030428">
    <property type="term" value="C:cell septum"/>
    <property type="evidence" value="ECO:0007669"/>
    <property type="project" value="TreeGrafter"/>
</dbReference>
<dbReference type="EC" id="2.4.1.16" evidence="2"/>
<dbReference type="OrthoDB" id="26569at2759"/>
<evidence type="ECO:0000259" key="13">
    <source>
        <dbReference type="Pfam" id="PF08407"/>
    </source>
</evidence>
<dbReference type="PANTHER" id="PTHR22914:SF9">
    <property type="entry name" value="CHITIN SYNTHASE 1"/>
    <property type="match status" value="1"/>
</dbReference>
<keyword evidence="7 12" id="KW-1133">Transmembrane helix</keyword>
<dbReference type="CDD" id="cd04190">
    <property type="entry name" value="Chitin_synth_C"/>
    <property type="match status" value="1"/>
</dbReference>
<accession>A0A0C9MLE6</accession>
<dbReference type="STRING" id="91626.A0A0C9MLE6"/>
<evidence type="ECO:0000256" key="2">
    <source>
        <dbReference type="ARBA" id="ARBA00012543"/>
    </source>
</evidence>
<dbReference type="SUPFAM" id="SSF53448">
    <property type="entry name" value="Nucleotide-diphospho-sugar transferases"/>
    <property type="match status" value="1"/>
</dbReference>
<dbReference type="InterPro" id="IPR011990">
    <property type="entry name" value="TPR-like_helical_dom_sf"/>
</dbReference>
<keyword evidence="6 12" id="KW-0812">Transmembrane</keyword>
<comment type="function">
    <text evidence="10">Polymerizes chitin, a structural polymer of the cell wall and septum, by transferring the sugar moiety of UDP-GlcNAc to the non-reducing end of the growing chitin polymer.</text>
</comment>
<dbReference type="GO" id="GO:0006031">
    <property type="term" value="P:chitin biosynthetic process"/>
    <property type="evidence" value="ECO:0007669"/>
    <property type="project" value="TreeGrafter"/>
</dbReference>
<dbReference type="AlphaFoldDB" id="A0A0C9MLE6"/>
<dbReference type="Pfam" id="PF14938">
    <property type="entry name" value="SNAP"/>
    <property type="match status" value="1"/>
</dbReference>
<feature type="domain" description="Chitin synthase N-terminal" evidence="13">
    <location>
        <begin position="113"/>
        <end position="177"/>
    </location>
</feature>
<name>A0A0C9MLE6_9FUNG</name>
<dbReference type="PANTHER" id="PTHR22914">
    <property type="entry name" value="CHITIN SYNTHASE"/>
    <property type="match status" value="1"/>
</dbReference>
<dbReference type="SUPFAM" id="SSF48452">
    <property type="entry name" value="TPR-like"/>
    <property type="match status" value="1"/>
</dbReference>
<evidence type="ECO:0000256" key="3">
    <source>
        <dbReference type="ARBA" id="ARBA00022475"/>
    </source>
</evidence>
<keyword evidence="4" id="KW-0328">Glycosyltransferase</keyword>
<dbReference type="GO" id="GO:0071555">
    <property type="term" value="P:cell wall organization"/>
    <property type="evidence" value="ECO:0007669"/>
    <property type="project" value="UniProtKB-KW"/>
</dbReference>
<feature type="transmembrane region" description="Helical" evidence="12">
    <location>
        <begin position="794"/>
        <end position="817"/>
    </location>
</feature>
<evidence type="ECO:0000256" key="8">
    <source>
        <dbReference type="ARBA" id="ARBA00023136"/>
    </source>
</evidence>
<feature type="region of interest" description="Disordered" evidence="11">
    <location>
        <begin position="90"/>
        <end position="111"/>
    </location>
</feature>
<evidence type="ECO:0000256" key="10">
    <source>
        <dbReference type="ARBA" id="ARBA00024009"/>
    </source>
</evidence>
<feature type="transmembrane region" description="Helical" evidence="12">
    <location>
        <begin position="660"/>
        <end position="679"/>
    </location>
</feature>
<dbReference type="Gene3D" id="1.25.40.10">
    <property type="entry name" value="Tetratricopeptide repeat domain"/>
    <property type="match status" value="1"/>
</dbReference>
<comment type="subcellular location">
    <subcellularLocation>
        <location evidence="1">Cell membrane</location>
        <topology evidence="1">Multi-pass membrane protein</topology>
    </subcellularLocation>
</comment>
<evidence type="ECO:0000256" key="4">
    <source>
        <dbReference type="ARBA" id="ARBA00022676"/>
    </source>
</evidence>
<proteinExistence type="predicted"/>
<dbReference type="InterPro" id="IPR029044">
    <property type="entry name" value="Nucleotide-diphossugar_trans"/>
</dbReference>
<feature type="transmembrane region" description="Helical" evidence="12">
    <location>
        <begin position="603"/>
        <end position="627"/>
    </location>
</feature>
<dbReference type="Pfam" id="PF08407">
    <property type="entry name" value="Chitin_synth_1N"/>
    <property type="match status" value="1"/>
</dbReference>
<keyword evidence="15" id="KW-1185">Reference proteome</keyword>
<dbReference type="GO" id="GO:0004100">
    <property type="term" value="F:chitin synthase activity"/>
    <property type="evidence" value="ECO:0007669"/>
    <property type="project" value="UniProtKB-EC"/>
</dbReference>
<evidence type="ECO:0000256" key="7">
    <source>
        <dbReference type="ARBA" id="ARBA00022989"/>
    </source>
</evidence>
<evidence type="ECO:0000256" key="1">
    <source>
        <dbReference type="ARBA" id="ARBA00004651"/>
    </source>
</evidence>
<feature type="transmembrane region" description="Helical" evidence="12">
    <location>
        <begin position="829"/>
        <end position="851"/>
    </location>
</feature>
<evidence type="ECO:0000256" key="5">
    <source>
        <dbReference type="ARBA" id="ARBA00022679"/>
    </source>
</evidence>
<sequence>MQPKNDPNENDASRYAAPHSQKMAPGRHQSPGFNSHANFVHVNHPSIDPHNVPPLPSYLCRPYQPGLRSIAPSPMMMRGSPSVPGAYPSPRFNSSNNTTPYTHRKPVERSNTHKKKVPLFQGNFVLDCPVPTRLMEASARKEKEFSMMRYSAVTCDPNDFAASSYTLRPQLMNRETELFIVMTMYNEDEVLFCRTMHGVMKNIAHLCSRSRSRVWDTEGWKKVVVCIVADGRKKCDPRVMDVLTTMGVYQKGIAKNMVNDKPVQAHLFEYTTQISVDSDMRVRGAEKGIVPVQVLFCLKEQNAKKINSHRWFFNAFGPILQPNICVLLDVGTRPGNSSIYHLWKAFDTNENVGGACGEICVMKGTACVDLLNPLVAAQNFEYKMSNILDKPLESVFGYISVLPGAFSAYRYAALQNDANGVGPLQKYFLGEKHDDTDDADIFTANMYLAEDRILCFELLAKKHQRWVLKYVQTAFGETDCPDQLPEFISQRRRWLNGSFFAAVYSQWHFSRIWCTNHSVGRKITLSIEFFFNFLNLIFSWLGMANFYLTFYFVTKSLAAPEMDPFGNGWGDRIFLSLRYLYIFLFITSFICSMGNRPQGSKWMFIISVIAYGFIMIYTSFAGGWLAYKSFQQGINTPGWDPNNALGNFALLFSQPGFRNVVISLLATYGLYIIASLLYLDPWHMITSFSQYLFLLPTYVNILNVYAFCNIHDVSWGTKGDNTTPMDLGVASKAMITEKGVEAVEVELEDGIDATDRDYDEALESLMMKPEAVRESRAPKTKQDDYYRGFRTRLVLTWIGCNAILVAFVTSGSFQSLLPNSEQKQLPEDYSNAIGTAYTGFILWMVAAMAAFRDGVKYMQQGDKAASKGLFRKPDWDVAASYYERAATAFKIAKSYDQAVQAYVKASEALSKADAIHLAGKALENAAFILAQNLNQPQRAAEAYQRASNYFMTQGSIDRAAEQLEKAGRALENVDVNASYDMYSKACSLFEQEDRGRFAVDIFKKAISLLIRNKKYDKAIDMLKRESVILQKFTARSHLYKANLSILILIFAIGDDVEAGKQFSAMCGNDAGFAQSEEAEIAEDLLKAYEERDQELLVKTTRLQHVTFLDNEVVKLARMLRVPGEVLSPTSPNRHELNSGGSNSNIRPPGQYQGAADNSNVRGMSHAQARAELYSRPTGPSPTGAGQNDLNKGFSHMTVQDDDEDEEGLR</sequence>
<evidence type="ECO:0000313" key="15">
    <source>
        <dbReference type="Proteomes" id="UP000053815"/>
    </source>
</evidence>
<feature type="region of interest" description="Disordered" evidence="11">
    <location>
        <begin position="1124"/>
        <end position="1209"/>
    </location>
</feature>
<keyword evidence="8 12" id="KW-0472">Membrane</keyword>
<dbReference type="InterPro" id="IPR004835">
    <property type="entry name" value="Chitin_synth"/>
</dbReference>
<keyword evidence="5 14" id="KW-0808">Transferase</keyword>
<evidence type="ECO:0000256" key="11">
    <source>
        <dbReference type="SAM" id="MobiDB-lite"/>
    </source>
</evidence>
<dbReference type="Proteomes" id="UP000053815">
    <property type="component" value="Unassembled WGS sequence"/>
</dbReference>
<dbReference type="InterPro" id="IPR013616">
    <property type="entry name" value="Chitin_synth_N"/>
</dbReference>
<feature type="transmembrane region" description="Helical" evidence="12">
    <location>
        <begin position="529"/>
        <end position="553"/>
    </location>
</feature>
<dbReference type="Pfam" id="PF01644">
    <property type="entry name" value="Chitin_synth_1"/>
    <property type="match status" value="1"/>
</dbReference>
<gene>
    <name evidence="14" type="ORF">MAM1_0199d07838</name>
</gene>
<evidence type="ECO:0000313" key="14">
    <source>
        <dbReference type="EMBL" id="GAN08329.1"/>
    </source>
</evidence>
<protein>
    <recommendedName>
        <fullName evidence="2">chitin synthase</fullName>
        <ecNumber evidence="2">2.4.1.16</ecNumber>
    </recommendedName>
</protein>
<dbReference type="GO" id="GO:0005886">
    <property type="term" value="C:plasma membrane"/>
    <property type="evidence" value="ECO:0007669"/>
    <property type="project" value="UniProtKB-SubCell"/>
</dbReference>
<feature type="transmembrane region" description="Helical" evidence="12">
    <location>
        <begin position="573"/>
        <end position="591"/>
    </location>
</feature>